<name>A0A6A6Q2A5_9PEZI</name>
<keyword evidence="3" id="KW-1185">Reference proteome</keyword>
<evidence type="ECO:0008006" key="4">
    <source>
        <dbReference type="Google" id="ProtNLM"/>
    </source>
</evidence>
<dbReference type="GeneID" id="54473596"/>
<dbReference type="PROSITE" id="PS51257">
    <property type="entry name" value="PROKAR_LIPOPROTEIN"/>
    <property type="match status" value="1"/>
</dbReference>
<protein>
    <recommendedName>
        <fullName evidence="4">Secreted protein</fullName>
    </recommendedName>
</protein>
<gene>
    <name evidence="2" type="ORF">BDY17DRAFT_290935</name>
</gene>
<evidence type="ECO:0000256" key="1">
    <source>
        <dbReference type="SAM" id="SignalP"/>
    </source>
</evidence>
<accession>A0A6A6Q2A5</accession>
<dbReference type="Proteomes" id="UP000799767">
    <property type="component" value="Unassembled WGS sequence"/>
</dbReference>
<dbReference type="RefSeq" id="XP_033592730.1">
    <property type="nucleotide sequence ID" value="XM_033732594.1"/>
</dbReference>
<dbReference type="AlphaFoldDB" id="A0A6A6Q2A5"/>
<keyword evidence="1" id="KW-0732">Signal</keyword>
<feature type="chain" id="PRO_5025652480" description="Secreted protein" evidence="1">
    <location>
        <begin position="31"/>
        <end position="229"/>
    </location>
</feature>
<dbReference type="EMBL" id="MU001632">
    <property type="protein sequence ID" value="KAF2486161.1"/>
    <property type="molecule type" value="Genomic_DNA"/>
</dbReference>
<sequence>MPSLPKRPSMRLPLLSLAAGGASILGSSCAVVSTGGAVAGAAASGATPSTAGAGLVAGFSFSLSAASTSLSWLAGADPDLSRSSSEPPTPSLELPSPLSWCRRAGMVLAWVLSYVSGSGLPSRSSDRSPVVLTMLLRRYSRSAIARPPRDWPPAVGMARGLSAFSGARRDLSAAALATEKARDDFSSLFRGPSRAFMSSSLGGQLICGAASRTGSLPFVDMMLCDLDVS</sequence>
<proteinExistence type="predicted"/>
<reference evidence="2" key="1">
    <citation type="journal article" date="2020" name="Stud. Mycol.">
        <title>101 Dothideomycetes genomes: a test case for predicting lifestyles and emergence of pathogens.</title>
        <authorList>
            <person name="Haridas S."/>
            <person name="Albert R."/>
            <person name="Binder M."/>
            <person name="Bloem J."/>
            <person name="Labutti K."/>
            <person name="Salamov A."/>
            <person name="Andreopoulos B."/>
            <person name="Baker S."/>
            <person name="Barry K."/>
            <person name="Bills G."/>
            <person name="Bluhm B."/>
            <person name="Cannon C."/>
            <person name="Castanera R."/>
            <person name="Culley D."/>
            <person name="Daum C."/>
            <person name="Ezra D."/>
            <person name="Gonzalez J."/>
            <person name="Henrissat B."/>
            <person name="Kuo A."/>
            <person name="Liang C."/>
            <person name="Lipzen A."/>
            <person name="Lutzoni F."/>
            <person name="Magnuson J."/>
            <person name="Mondo S."/>
            <person name="Nolan M."/>
            <person name="Ohm R."/>
            <person name="Pangilinan J."/>
            <person name="Park H.-J."/>
            <person name="Ramirez L."/>
            <person name="Alfaro M."/>
            <person name="Sun H."/>
            <person name="Tritt A."/>
            <person name="Yoshinaga Y."/>
            <person name="Zwiers L.-H."/>
            <person name="Turgeon B."/>
            <person name="Goodwin S."/>
            <person name="Spatafora J."/>
            <person name="Crous P."/>
            <person name="Grigoriev I."/>
        </authorList>
    </citation>
    <scope>NUCLEOTIDE SEQUENCE</scope>
    <source>
        <strain evidence="2">CBS 113389</strain>
    </source>
</reference>
<organism evidence="2 3">
    <name type="scientific">Neohortaea acidophila</name>
    <dbReference type="NCBI Taxonomy" id="245834"/>
    <lineage>
        <taxon>Eukaryota</taxon>
        <taxon>Fungi</taxon>
        <taxon>Dikarya</taxon>
        <taxon>Ascomycota</taxon>
        <taxon>Pezizomycotina</taxon>
        <taxon>Dothideomycetes</taxon>
        <taxon>Dothideomycetidae</taxon>
        <taxon>Mycosphaerellales</taxon>
        <taxon>Teratosphaeriaceae</taxon>
        <taxon>Neohortaea</taxon>
    </lineage>
</organism>
<feature type="signal peptide" evidence="1">
    <location>
        <begin position="1"/>
        <end position="30"/>
    </location>
</feature>
<evidence type="ECO:0000313" key="3">
    <source>
        <dbReference type="Proteomes" id="UP000799767"/>
    </source>
</evidence>
<evidence type="ECO:0000313" key="2">
    <source>
        <dbReference type="EMBL" id="KAF2486161.1"/>
    </source>
</evidence>